<proteinExistence type="predicted"/>
<dbReference type="InterPro" id="IPR016181">
    <property type="entry name" value="Acyl_CoA_acyltransferase"/>
</dbReference>
<organism evidence="2 3">
    <name type="scientific">Macrococcus hajekii</name>
    <dbReference type="NCBI Taxonomy" id="198482"/>
    <lineage>
        <taxon>Bacteria</taxon>
        <taxon>Bacillati</taxon>
        <taxon>Bacillota</taxon>
        <taxon>Bacilli</taxon>
        <taxon>Bacillales</taxon>
        <taxon>Staphylococcaceae</taxon>
        <taxon>Macrococcus</taxon>
    </lineage>
</organism>
<accession>A0A4R6BJ21</accession>
<dbReference type="Proteomes" id="UP000295328">
    <property type="component" value="Unassembled WGS sequence"/>
</dbReference>
<dbReference type="SUPFAM" id="SSF55729">
    <property type="entry name" value="Acyl-CoA N-acyltransferases (Nat)"/>
    <property type="match status" value="1"/>
</dbReference>
<feature type="domain" description="N-acetyltransferase" evidence="1">
    <location>
        <begin position="1"/>
        <end position="70"/>
    </location>
</feature>
<dbReference type="GO" id="GO:0016747">
    <property type="term" value="F:acyltransferase activity, transferring groups other than amino-acyl groups"/>
    <property type="evidence" value="ECO:0007669"/>
    <property type="project" value="InterPro"/>
</dbReference>
<dbReference type="Gene3D" id="3.40.630.30">
    <property type="match status" value="1"/>
</dbReference>
<evidence type="ECO:0000313" key="3">
    <source>
        <dbReference type="Proteomes" id="UP000295328"/>
    </source>
</evidence>
<keyword evidence="2" id="KW-0808">Transferase</keyword>
<dbReference type="OrthoDB" id="9795206at2"/>
<dbReference type="PROSITE" id="PS51186">
    <property type="entry name" value="GNAT"/>
    <property type="match status" value="1"/>
</dbReference>
<dbReference type="AlphaFoldDB" id="A0A4R6BJ21"/>
<gene>
    <name evidence="2" type="ORF">ERX37_08840</name>
</gene>
<evidence type="ECO:0000259" key="1">
    <source>
        <dbReference type="PROSITE" id="PS51186"/>
    </source>
</evidence>
<dbReference type="RefSeq" id="WP_133430312.1">
    <property type="nucleotide sequence ID" value="NZ_BMCC01000001.1"/>
</dbReference>
<dbReference type="EMBL" id="SCWE01000003">
    <property type="protein sequence ID" value="TDM01590.1"/>
    <property type="molecule type" value="Genomic_DNA"/>
</dbReference>
<protein>
    <submittedName>
        <fullName evidence="2">GNAT family N-acetyltransferase</fullName>
    </submittedName>
</protein>
<dbReference type="InterPro" id="IPR000182">
    <property type="entry name" value="GNAT_dom"/>
</dbReference>
<sequence length="77" mass="9022">MNPDLTNQSHGQKFVQAAIDFIRKQGFQHIRLVVATYNERAIKVYERCGFKEADYEWILAGDVLEEFVIIEYGVENR</sequence>
<evidence type="ECO:0000313" key="2">
    <source>
        <dbReference type="EMBL" id="TDM01590.1"/>
    </source>
</evidence>
<name>A0A4R6BJ21_9STAP</name>
<reference evidence="2 3" key="1">
    <citation type="submission" date="2019-01" db="EMBL/GenBank/DDBJ databases">
        <title>Draft genome sequences of the type strains of six Macrococcus species.</title>
        <authorList>
            <person name="Mazhar S."/>
            <person name="Altermann E."/>
            <person name="Hill C."/>
            <person name="Mcauliffe O."/>
        </authorList>
    </citation>
    <scope>NUCLEOTIDE SEQUENCE [LARGE SCALE GENOMIC DNA]</scope>
    <source>
        <strain evidence="2 3">CCM4809</strain>
    </source>
</reference>
<keyword evidence="3" id="KW-1185">Reference proteome</keyword>
<comment type="caution">
    <text evidence="2">The sequence shown here is derived from an EMBL/GenBank/DDBJ whole genome shotgun (WGS) entry which is preliminary data.</text>
</comment>
<dbReference type="Pfam" id="PF00583">
    <property type="entry name" value="Acetyltransf_1"/>
    <property type="match status" value="1"/>
</dbReference>